<comment type="caution">
    <text evidence="1">The sequence shown here is derived from an EMBL/GenBank/DDBJ whole genome shotgun (WGS) entry which is preliminary data.</text>
</comment>
<proteinExistence type="predicted"/>
<gene>
    <name evidence="1" type="ORF">HNQ60_004544</name>
</gene>
<evidence type="ECO:0000313" key="1">
    <source>
        <dbReference type="EMBL" id="MBB6095653.1"/>
    </source>
</evidence>
<name>A0A841HSA6_9GAMM</name>
<dbReference type="RefSeq" id="WP_184335053.1">
    <property type="nucleotide sequence ID" value="NZ_JACHHZ010000006.1"/>
</dbReference>
<dbReference type="AlphaFoldDB" id="A0A841HSA6"/>
<organism evidence="1 2">
    <name type="scientific">Povalibacter uvarum</name>
    <dbReference type="NCBI Taxonomy" id="732238"/>
    <lineage>
        <taxon>Bacteria</taxon>
        <taxon>Pseudomonadati</taxon>
        <taxon>Pseudomonadota</taxon>
        <taxon>Gammaproteobacteria</taxon>
        <taxon>Steroidobacterales</taxon>
        <taxon>Steroidobacteraceae</taxon>
        <taxon>Povalibacter</taxon>
    </lineage>
</organism>
<sequence length="64" mass="7176">MNTLERRQIARAQIIDVSIAKTGVSKSRRQRAEATKKLRKAMAASHFASTIKTETISYPRHAHG</sequence>
<dbReference type="EMBL" id="JACHHZ010000006">
    <property type="protein sequence ID" value="MBB6095653.1"/>
    <property type="molecule type" value="Genomic_DNA"/>
</dbReference>
<keyword evidence="2" id="KW-1185">Reference proteome</keyword>
<accession>A0A841HSA6</accession>
<evidence type="ECO:0000313" key="2">
    <source>
        <dbReference type="Proteomes" id="UP000588068"/>
    </source>
</evidence>
<protein>
    <submittedName>
        <fullName evidence="1">SOS-response transcriptional repressor LexA</fullName>
    </submittedName>
</protein>
<reference evidence="1 2" key="1">
    <citation type="submission" date="2020-08" db="EMBL/GenBank/DDBJ databases">
        <title>Genomic Encyclopedia of Type Strains, Phase IV (KMG-IV): sequencing the most valuable type-strain genomes for metagenomic binning, comparative biology and taxonomic classification.</title>
        <authorList>
            <person name="Goeker M."/>
        </authorList>
    </citation>
    <scope>NUCLEOTIDE SEQUENCE [LARGE SCALE GENOMIC DNA]</scope>
    <source>
        <strain evidence="1 2">DSM 26723</strain>
    </source>
</reference>
<dbReference type="Proteomes" id="UP000588068">
    <property type="component" value="Unassembled WGS sequence"/>
</dbReference>